<proteinExistence type="predicted"/>
<evidence type="ECO:0000256" key="1">
    <source>
        <dbReference type="SAM" id="MobiDB-lite"/>
    </source>
</evidence>
<protein>
    <submittedName>
        <fullName evidence="2">Uncharacterized protein</fullName>
    </submittedName>
</protein>
<sequence>ASTECLGSISTASDLYGGPDLSIDCASTERLTFLSTASGLYGVPDLYIDCASTECLASLVSDLSLGSLSFFLRLASSSIELSLAICQVSDCEIGTHTVCLKFDSMEAPSSSARRRRRAKRTRENLWTKASGE</sequence>
<gene>
    <name evidence="2" type="ORF">FOL47_004528</name>
</gene>
<evidence type="ECO:0000313" key="2">
    <source>
        <dbReference type="EMBL" id="KAF4647489.1"/>
    </source>
</evidence>
<feature type="region of interest" description="Disordered" evidence="1">
    <location>
        <begin position="106"/>
        <end position="132"/>
    </location>
</feature>
<feature type="non-terminal residue" evidence="2">
    <location>
        <position position="1"/>
    </location>
</feature>
<evidence type="ECO:0000313" key="3">
    <source>
        <dbReference type="Proteomes" id="UP000591131"/>
    </source>
</evidence>
<dbReference type="AlphaFoldDB" id="A0A7J6KLC6"/>
<reference evidence="2 3" key="1">
    <citation type="submission" date="2020-04" db="EMBL/GenBank/DDBJ databases">
        <title>Perkinsus chesapeaki whole genome sequence.</title>
        <authorList>
            <person name="Bogema D.R."/>
        </authorList>
    </citation>
    <scope>NUCLEOTIDE SEQUENCE [LARGE SCALE GENOMIC DNA]</scope>
    <source>
        <strain evidence="2">ATCC PRA-425</strain>
    </source>
</reference>
<keyword evidence="3" id="KW-1185">Reference proteome</keyword>
<feature type="non-terminal residue" evidence="2">
    <location>
        <position position="132"/>
    </location>
</feature>
<name>A0A7J6KLC6_PERCH</name>
<dbReference type="Proteomes" id="UP000591131">
    <property type="component" value="Unassembled WGS sequence"/>
</dbReference>
<organism evidence="2 3">
    <name type="scientific">Perkinsus chesapeaki</name>
    <name type="common">Clam parasite</name>
    <name type="synonym">Perkinsus andrewsi</name>
    <dbReference type="NCBI Taxonomy" id="330153"/>
    <lineage>
        <taxon>Eukaryota</taxon>
        <taxon>Sar</taxon>
        <taxon>Alveolata</taxon>
        <taxon>Perkinsozoa</taxon>
        <taxon>Perkinsea</taxon>
        <taxon>Perkinsida</taxon>
        <taxon>Perkinsidae</taxon>
        <taxon>Perkinsus</taxon>
    </lineage>
</organism>
<dbReference type="EMBL" id="JAAPAO010002574">
    <property type="protein sequence ID" value="KAF4647489.1"/>
    <property type="molecule type" value="Genomic_DNA"/>
</dbReference>
<feature type="compositionally biased region" description="Basic and acidic residues" evidence="1">
    <location>
        <begin position="121"/>
        <end position="132"/>
    </location>
</feature>
<accession>A0A7J6KLC6</accession>
<comment type="caution">
    <text evidence="2">The sequence shown here is derived from an EMBL/GenBank/DDBJ whole genome shotgun (WGS) entry which is preliminary data.</text>
</comment>